<reference evidence="9" key="1">
    <citation type="journal article" date="2019" name="Int. J. Syst. Evol. Microbiol.">
        <title>The Global Catalogue of Microorganisms (GCM) 10K type strain sequencing project: providing services to taxonomists for standard genome sequencing and annotation.</title>
        <authorList>
            <consortium name="The Broad Institute Genomics Platform"/>
            <consortium name="The Broad Institute Genome Sequencing Center for Infectious Disease"/>
            <person name="Wu L."/>
            <person name="Ma J."/>
        </authorList>
    </citation>
    <scope>NUCLEOTIDE SEQUENCE [LARGE SCALE GENOMIC DNA]</scope>
    <source>
        <strain evidence="9">CECT 8482</strain>
    </source>
</reference>
<feature type="domain" description="EamA" evidence="7">
    <location>
        <begin position="148"/>
        <end position="284"/>
    </location>
</feature>
<organism evidence="8 9">
    <name type="scientific">Paracoccus cavernae</name>
    <dbReference type="NCBI Taxonomy" id="1571207"/>
    <lineage>
        <taxon>Bacteria</taxon>
        <taxon>Pseudomonadati</taxon>
        <taxon>Pseudomonadota</taxon>
        <taxon>Alphaproteobacteria</taxon>
        <taxon>Rhodobacterales</taxon>
        <taxon>Paracoccaceae</taxon>
        <taxon>Paracoccus</taxon>
    </lineage>
</organism>
<feature type="transmembrane region" description="Helical" evidence="6">
    <location>
        <begin position="120"/>
        <end position="140"/>
    </location>
</feature>
<evidence type="ECO:0000256" key="5">
    <source>
        <dbReference type="ARBA" id="ARBA00023136"/>
    </source>
</evidence>
<comment type="caution">
    <text evidence="8">The sequence shown here is derived from an EMBL/GenBank/DDBJ whole genome shotgun (WGS) entry which is preliminary data.</text>
</comment>
<comment type="similarity">
    <text evidence="2">Belongs to the EamA transporter family.</text>
</comment>
<dbReference type="InterPro" id="IPR037185">
    <property type="entry name" value="EmrE-like"/>
</dbReference>
<protein>
    <submittedName>
        <fullName evidence="8">DMT family transporter</fullName>
    </submittedName>
</protein>
<gene>
    <name evidence="8" type="ORF">QWZ10_15010</name>
</gene>
<dbReference type="Pfam" id="PF00892">
    <property type="entry name" value="EamA"/>
    <property type="match status" value="2"/>
</dbReference>
<feature type="transmembrane region" description="Helical" evidence="6">
    <location>
        <begin position="242"/>
        <end position="260"/>
    </location>
</feature>
<evidence type="ECO:0000313" key="8">
    <source>
        <dbReference type="EMBL" id="MDN3712738.1"/>
    </source>
</evidence>
<dbReference type="PANTHER" id="PTHR32322">
    <property type="entry name" value="INNER MEMBRANE TRANSPORTER"/>
    <property type="match status" value="1"/>
</dbReference>
<feature type="transmembrane region" description="Helical" evidence="6">
    <location>
        <begin position="34"/>
        <end position="56"/>
    </location>
</feature>
<dbReference type="SUPFAM" id="SSF103481">
    <property type="entry name" value="Multidrug resistance efflux transporter EmrE"/>
    <property type="match status" value="2"/>
</dbReference>
<dbReference type="PANTHER" id="PTHR32322:SF2">
    <property type="entry name" value="EAMA DOMAIN-CONTAINING PROTEIN"/>
    <property type="match status" value="1"/>
</dbReference>
<feature type="domain" description="EamA" evidence="7">
    <location>
        <begin position="3"/>
        <end position="134"/>
    </location>
</feature>
<name>A0ABT8D7J5_9RHOB</name>
<dbReference type="RefSeq" id="WP_377683235.1">
    <property type="nucleotide sequence ID" value="NZ_JBHMDZ010000001.1"/>
</dbReference>
<evidence type="ECO:0000256" key="6">
    <source>
        <dbReference type="SAM" id="Phobius"/>
    </source>
</evidence>
<keyword evidence="4 6" id="KW-1133">Transmembrane helix</keyword>
<proteinExistence type="inferred from homology"/>
<feature type="transmembrane region" description="Helical" evidence="6">
    <location>
        <begin position="90"/>
        <end position="111"/>
    </location>
</feature>
<evidence type="ECO:0000256" key="4">
    <source>
        <dbReference type="ARBA" id="ARBA00022989"/>
    </source>
</evidence>
<evidence type="ECO:0000259" key="7">
    <source>
        <dbReference type="Pfam" id="PF00892"/>
    </source>
</evidence>
<dbReference type="InterPro" id="IPR000620">
    <property type="entry name" value="EamA_dom"/>
</dbReference>
<keyword evidence="5 6" id="KW-0472">Membrane</keyword>
<keyword evidence="9" id="KW-1185">Reference proteome</keyword>
<keyword evidence="3 6" id="KW-0812">Transmembrane</keyword>
<accession>A0ABT8D7J5</accession>
<evidence type="ECO:0000256" key="1">
    <source>
        <dbReference type="ARBA" id="ARBA00004141"/>
    </source>
</evidence>
<sequence length="295" mass="30894">MNILLFAATVLIWGSTWIAITFQVGPVPVLASVFYRFALAGLVYLAVLALSGRLVIPKGRERLWILAQAFCLFSLNFICFYTAAGYVHSGLISVIFSLATLFNAVNARIFFKDAISGRTVLASALGVAGLVLLFGPELAVSHDGGVLTGIFFACLGTMLFSLGNMVSRRNSAAGISPVTATSWGMGCGAVILLVLIALTGTPLVAPPDAAYVGALVYLAVIGSVVGFTTYLMMVARMGSSRAAYATVLFPVVALALSTVFEGYQWHPSAVAGLILALLGNVVMFAPRRKTAALAA</sequence>
<evidence type="ECO:0000313" key="9">
    <source>
        <dbReference type="Proteomes" id="UP001243846"/>
    </source>
</evidence>
<dbReference type="Proteomes" id="UP001243846">
    <property type="component" value="Unassembled WGS sequence"/>
</dbReference>
<comment type="subcellular location">
    <subcellularLocation>
        <location evidence="1">Membrane</location>
        <topology evidence="1">Multi-pass membrane protein</topology>
    </subcellularLocation>
</comment>
<feature type="transmembrane region" description="Helical" evidence="6">
    <location>
        <begin position="210"/>
        <end position="230"/>
    </location>
</feature>
<feature type="transmembrane region" description="Helical" evidence="6">
    <location>
        <begin position="63"/>
        <end position="84"/>
    </location>
</feature>
<evidence type="ECO:0000256" key="3">
    <source>
        <dbReference type="ARBA" id="ARBA00022692"/>
    </source>
</evidence>
<dbReference type="InterPro" id="IPR050638">
    <property type="entry name" value="AA-Vitamin_Transporters"/>
</dbReference>
<feature type="transmembrane region" description="Helical" evidence="6">
    <location>
        <begin position="266"/>
        <end position="285"/>
    </location>
</feature>
<feature type="transmembrane region" description="Helical" evidence="6">
    <location>
        <begin position="146"/>
        <end position="166"/>
    </location>
</feature>
<dbReference type="EMBL" id="JAUFRC010000001">
    <property type="protein sequence ID" value="MDN3712738.1"/>
    <property type="molecule type" value="Genomic_DNA"/>
</dbReference>
<feature type="transmembrane region" description="Helical" evidence="6">
    <location>
        <begin position="178"/>
        <end position="198"/>
    </location>
</feature>
<evidence type="ECO:0000256" key="2">
    <source>
        <dbReference type="ARBA" id="ARBA00007362"/>
    </source>
</evidence>